<protein>
    <submittedName>
        <fullName evidence="3">Membrane protein</fullName>
    </submittedName>
</protein>
<keyword evidence="1" id="KW-0472">Membrane</keyword>
<feature type="transmembrane region" description="Helical" evidence="1">
    <location>
        <begin position="137"/>
        <end position="159"/>
    </location>
</feature>
<organism evidence="3">
    <name type="scientific">Babesia bovis</name>
    <dbReference type="NCBI Taxonomy" id="5865"/>
    <lineage>
        <taxon>Eukaryota</taxon>
        <taxon>Sar</taxon>
        <taxon>Alveolata</taxon>
        <taxon>Apicomplexa</taxon>
        <taxon>Aconoidasida</taxon>
        <taxon>Piroplasmida</taxon>
        <taxon>Babesiidae</taxon>
        <taxon>Babesia</taxon>
    </lineage>
</organism>
<dbReference type="AlphaFoldDB" id="S6BE74"/>
<feature type="signal peptide" evidence="2">
    <location>
        <begin position="1"/>
        <end position="16"/>
    </location>
</feature>
<proteinExistence type="evidence at transcript level"/>
<dbReference type="EMBL" id="AK441712">
    <property type="protein sequence ID" value="BAN65506.1"/>
    <property type="molecule type" value="mRNA"/>
</dbReference>
<feature type="chain" id="PRO_5010150465" evidence="2">
    <location>
        <begin position="17"/>
        <end position="162"/>
    </location>
</feature>
<dbReference type="Pfam" id="PF23479">
    <property type="entry name" value="Microp_apicomplexa"/>
    <property type="match status" value="1"/>
</dbReference>
<dbReference type="EMBL" id="AK440605">
    <property type="protein sequence ID" value="BAN64399.1"/>
    <property type="molecule type" value="mRNA"/>
</dbReference>
<evidence type="ECO:0000256" key="1">
    <source>
        <dbReference type="SAM" id="Phobius"/>
    </source>
</evidence>
<evidence type="ECO:0000313" key="3">
    <source>
        <dbReference type="EMBL" id="BAN64399.1"/>
    </source>
</evidence>
<feature type="transmembrane region" description="Helical" evidence="1">
    <location>
        <begin position="102"/>
        <end position="125"/>
    </location>
</feature>
<name>S6BE74_BABBO</name>
<dbReference type="VEuPathDB" id="PiroplasmaDB:BBOV_III011985"/>
<accession>S6BE74</accession>
<sequence>MLVYPVLVVALGALWPLDWTPTRLDSLSPVTGHYHGSTWAMAEMVTQGDDPGEEVVVVEGTTSDEAAKNKESPKGWKGKFRAWAQDWDLVDKNGKFRWGLHVGLFGMMVLFGVMVVVGGLCWGGLTLVKNGSEGSAWVPALGIVAALVIFIGLGIAMWYKNK</sequence>
<reference evidence="3" key="1">
    <citation type="journal article" date="2014" name="BMC Genomics">
        <title>The Babesia bovis gene and promoter model: an update from full-length EST analysis.</title>
        <authorList>
            <person name="Yamagishi J."/>
            <person name="Wakaguri H."/>
            <person name="Yokoyama N."/>
            <person name="Yamashita R."/>
            <person name="Suzuki Y."/>
            <person name="Xuan X."/>
            <person name="Igarashi I."/>
        </authorList>
    </citation>
    <scope>NUCLEOTIDE SEQUENCE</scope>
    <source>
        <strain evidence="3">Texas</strain>
    </source>
</reference>
<keyword evidence="1" id="KW-0812">Transmembrane</keyword>
<keyword evidence="1" id="KW-1133">Transmembrane helix</keyword>
<dbReference type="InterPro" id="IPR056317">
    <property type="entry name" value="Microp_apicomplexa"/>
</dbReference>
<evidence type="ECO:0000256" key="2">
    <source>
        <dbReference type="SAM" id="SignalP"/>
    </source>
</evidence>
<keyword evidence="2" id="KW-0732">Signal</keyword>